<name>A0ABW2JYW1_9BACI</name>
<dbReference type="Proteomes" id="UP001596494">
    <property type="component" value="Unassembled WGS sequence"/>
</dbReference>
<organism evidence="1 2">
    <name type="scientific">Halobacillus campisalis</name>
    <dbReference type="NCBI Taxonomy" id="435909"/>
    <lineage>
        <taxon>Bacteria</taxon>
        <taxon>Bacillati</taxon>
        <taxon>Bacillota</taxon>
        <taxon>Bacilli</taxon>
        <taxon>Bacillales</taxon>
        <taxon>Bacillaceae</taxon>
        <taxon>Halobacillus</taxon>
    </lineage>
</organism>
<keyword evidence="2" id="KW-1185">Reference proteome</keyword>
<accession>A0ABW2JYW1</accession>
<proteinExistence type="predicted"/>
<reference evidence="2" key="1">
    <citation type="journal article" date="2019" name="Int. J. Syst. Evol. Microbiol.">
        <title>The Global Catalogue of Microorganisms (GCM) 10K type strain sequencing project: providing services to taxonomists for standard genome sequencing and annotation.</title>
        <authorList>
            <consortium name="The Broad Institute Genomics Platform"/>
            <consortium name="The Broad Institute Genome Sequencing Center for Infectious Disease"/>
            <person name="Wu L."/>
            <person name="Ma J."/>
        </authorList>
    </citation>
    <scope>NUCLEOTIDE SEQUENCE [LARGE SCALE GENOMIC DNA]</scope>
    <source>
        <strain evidence="2">CCUG 73951</strain>
    </source>
</reference>
<dbReference type="EMBL" id="JBHTBY010000001">
    <property type="protein sequence ID" value="MFC7319277.1"/>
    <property type="molecule type" value="Genomic_DNA"/>
</dbReference>
<protein>
    <submittedName>
        <fullName evidence="1">Magnesium chelatase domain-containing protein</fullName>
    </submittedName>
</protein>
<sequence>MRVEVQSLDGIEQISVIGLPDASIKESKDRIRGA</sequence>
<dbReference type="RefSeq" id="WP_390215933.1">
    <property type="nucleotide sequence ID" value="NZ_JAPVRC010000005.1"/>
</dbReference>
<comment type="caution">
    <text evidence="1">The sequence shown here is derived from an EMBL/GenBank/DDBJ whole genome shotgun (WGS) entry which is preliminary data.</text>
</comment>
<evidence type="ECO:0000313" key="1">
    <source>
        <dbReference type="EMBL" id="MFC7319277.1"/>
    </source>
</evidence>
<gene>
    <name evidence="1" type="ORF">ACFQMN_00085</name>
</gene>
<dbReference type="Pfam" id="PF13541">
    <property type="entry name" value="ChlI"/>
    <property type="match status" value="1"/>
</dbReference>
<evidence type="ECO:0000313" key="2">
    <source>
        <dbReference type="Proteomes" id="UP001596494"/>
    </source>
</evidence>